<dbReference type="RefSeq" id="XP_001269205.1">
    <property type="nucleotide sequence ID" value="XM_001269204.1"/>
</dbReference>
<dbReference type="HOGENOM" id="CLU_3086798_0_0_1"/>
<organism evidence="1 2">
    <name type="scientific">Aspergillus clavatus (strain ATCC 1007 / CBS 513.65 / DSM 816 / NCTC 3887 / NRRL 1 / QM 1276 / 107)</name>
    <dbReference type="NCBI Taxonomy" id="344612"/>
    <lineage>
        <taxon>Eukaryota</taxon>
        <taxon>Fungi</taxon>
        <taxon>Dikarya</taxon>
        <taxon>Ascomycota</taxon>
        <taxon>Pezizomycotina</taxon>
        <taxon>Eurotiomycetes</taxon>
        <taxon>Eurotiomycetidae</taxon>
        <taxon>Eurotiales</taxon>
        <taxon>Aspergillaceae</taxon>
        <taxon>Aspergillus</taxon>
        <taxon>Aspergillus subgen. Fumigati</taxon>
    </lineage>
</organism>
<sequence>MHKDCMDAYCIGISGVLPLHMALTSPNAMPCQPNRTFKDSWYFLTTPTPHQI</sequence>
<dbReference type="AlphaFoldDB" id="A1CQ58"/>
<dbReference type="KEGG" id="act:ACLA_024950"/>
<evidence type="ECO:0000313" key="1">
    <source>
        <dbReference type="EMBL" id="EAW07779.1"/>
    </source>
</evidence>
<dbReference type="EMBL" id="DS027059">
    <property type="protein sequence ID" value="EAW07779.1"/>
    <property type="molecule type" value="Genomic_DNA"/>
</dbReference>
<reference evidence="1 2" key="1">
    <citation type="journal article" date="2008" name="PLoS Genet.">
        <title>Genomic islands in the pathogenic filamentous fungus Aspergillus fumigatus.</title>
        <authorList>
            <person name="Fedorova N.D."/>
            <person name="Khaldi N."/>
            <person name="Joardar V.S."/>
            <person name="Maiti R."/>
            <person name="Amedeo P."/>
            <person name="Anderson M.J."/>
            <person name="Crabtree J."/>
            <person name="Silva J.C."/>
            <person name="Badger J.H."/>
            <person name="Albarraq A."/>
            <person name="Angiuoli S."/>
            <person name="Bussey H."/>
            <person name="Bowyer P."/>
            <person name="Cotty P.J."/>
            <person name="Dyer P.S."/>
            <person name="Egan A."/>
            <person name="Galens K."/>
            <person name="Fraser-Liggett C.M."/>
            <person name="Haas B.J."/>
            <person name="Inman J.M."/>
            <person name="Kent R."/>
            <person name="Lemieux S."/>
            <person name="Malavazi I."/>
            <person name="Orvis J."/>
            <person name="Roemer T."/>
            <person name="Ronning C.M."/>
            <person name="Sundaram J.P."/>
            <person name="Sutton G."/>
            <person name="Turner G."/>
            <person name="Venter J.C."/>
            <person name="White O.R."/>
            <person name="Whitty B.R."/>
            <person name="Youngman P."/>
            <person name="Wolfe K.H."/>
            <person name="Goldman G.H."/>
            <person name="Wortman J.R."/>
            <person name="Jiang B."/>
            <person name="Denning D.W."/>
            <person name="Nierman W.C."/>
        </authorList>
    </citation>
    <scope>NUCLEOTIDE SEQUENCE [LARGE SCALE GENOMIC DNA]</scope>
    <source>
        <strain evidence="2">ATCC 1007 / CBS 513.65 / DSM 816 / NCTC 3887 / NRRL 1</strain>
    </source>
</reference>
<dbReference type="Proteomes" id="UP000006701">
    <property type="component" value="Unassembled WGS sequence"/>
</dbReference>
<proteinExistence type="predicted"/>
<keyword evidence="2" id="KW-1185">Reference proteome</keyword>
<dbReference type="VEuPathDB" id="FungiDB:ACLA_024950"/>
<dbReference type="GeneID" id="4701686"/>
<gene>
    <name evidence="1" type="ORF">ACLA_024950</name>
</gene>
<protein>
    <submittedName>
        <fullName evidence="1">Uncharacterized protein</fullName>
    </submittedName>
</protein>
<accession>A1CQ58</accession>
<name>A1CQ58_ASPCL</name>
<evidence type="ECO:0000313" key="2">
    <source>
        <dbReference type="Proteomes" id="UP000006701"/>
    </source>
</evidence>